<dbReference type="EC" id="4.1.3.3" evidence="5"/>
<dbReference type="InterPro" id="IPR002220">
    <property type="entry name" value="DapA-like"/>
</dbReference>
<dbReference type="InterPro" id="IPR013785">
    <property type="entry name" value="Aldolase_TIM"/>
</dbReference>
<dbReference type="PANTHER" id="PTHR12128:SF21">
    <property type="entry name" value="N-ACETYLNEURAMINATE LYASE"/>
    <property type="match status" value="1"/>
</dbReference>
<comment type="pathway">
    <text evidence="2">Amino-sugar metabolism; N-acetylneuraminate degradation.</text>
</comment>
<evidence type="ECO:0000256" key="3">
    <source>
        <dbReference type="ARBA" id="ARBA00006324"/>
    </source>
</evidence>
<keyword evidence="6" id="KW-0963">Cytoplasm</keyword>
<dbReference type="OrthoDB" id="191315at2759"/>
<name>A0A1S3KG04_LINAN</name>
<evidence type="ECO:0000256" key="11">
    <source>
        <dbReference type="PIRNR" id="PIRNR001365"/>
    </source>
</evidence>
<feature type="binding site" evidence="13">
    <location>
        <position position="221"/>
    </location>
    <ligand>
        <name>pyruvate</name>
        <dbReference type="ChEBI" id="CHEBI:15361"/>
    </ligand>
</feature>
<dbReference type="Pfam" id="PF00701">
    <property type="entry name" value="DHDPS"/>
    <property type="match status" value="1"/>
</dbReference>
<evidence type="ECO:0000313" key="14">
    <source>
        <dbReference type="Proteomes" id="UP000085678"/>
    </source>
</evidence>
<reference evidence="15" key="1">
    <citation type="submission" date="2025-08" db="UniProtKB">
        <authorList>
            <consortium name="RefSeq"/>
        </authorList>
    </citation>
    <scope>IDENTIFICATION</scope>
    <source>
        <tissue evidence="15">Gonads</tissue>
    </source>
</reference>
<keyword evidence="8" id="KW-0704">Schiff base</keyword>
<comment type="catalytic activity">
    <reaction evidence="10">
        <text>aceneuramate = aldehydo-N-acetyl-D-mannosamine + pyruvate</text>
        <dbReference type="Rhea" id="RHEA:23296"/>
        <dbReference type="ChEBI" id="CHEBI:15361"/>
        <dbReference type="ChEBI" id="CHEBI:17122"/>
        <dbReference type="ChEBI" id="CHEBI:173083"/>
        <dbReference type="EC" id="4.1.3.3"/>
    </reaction>
</comment>
<organism evidence="14 15">
    <name type="scientific">Lingula anatina</name>
    <name type="common">Brachiopod</name>
    <name type="synonym">Lingula unguis</name>
    <dbReference type="NCBI Taxonomy" id="7574"/>
    <lineage>
        <taxon>Eukaryota</taxon>
        <taxon>Metazoa</taxon>
        <taxon>Spiralia</taxon>
        <taxon>Lophotrochozoa</taxon>
        <taxon>Brachiopoda</taxon>
        <taxon>Linguliformea</taxon>
        <taxon>Lingulata</taxon>
        <taxon>Lingulida</taxon>
        <taxon>Linguloidea</taxon>
        <taxon>Lingulidae</taxon>
        <taxon>Lingula</taxon>
    </lineage>
</organism>
<dbReference type="AlphaFoldDB" id="A0A1S3KG04"/>
<evidence type="ECO:0000256" key="1">
    <source>
        <dbReference type="ARBA" id="ARBA00004496"/>
    </source>
</evidence>
<evidence type="ECO:0000256" key="4">
    <source>
        <dbReference type="ARBA" id="ARBA00011881"/>
    </source>
</evidence>
<dbReference type="GO" id="GO:0008747">
    <property type="term" value="F:N-acetylneuraminate lyase activity"/>
    <property type="evidence" value="ECO:0007669"/>
    <property type="project" value="UniProtKB-EC"/>
</dbReference>
<comment type="subcellular location">
    <subcellularLocation>
        <location evidence="1">Cytoplasm</location>
    </subcellularLocation>
</comment>
<comment type="similarity">
    <text evidence="3">Belongs to the DapA family. NanA subfamily.</text>
</comment>
<keyword evidence="9" id="KW-0119">Carbohydrate metabolism</keyword>
<dbReference type="PANTHER" id="PTHR12128">
    <property type="entry name" value="DIHYDRODIPICOLINATE SYNTHASE"/>
    <property type="match status" value="1"/>
</dbReference>
<accession>A0A1S3KG04</accession>
<evidence type="ECO:0000313" key="15">
    <source>
        <dbReference type="RefSeq" id="XP_013421161.1"/>
    </source>
</evidence>
<keyword evidence="7 11" id="KW-0456">Lyase</keyword>
<evidence type="ECO:0000256" key="7">
    <source>
        <dbReference type="ARBA" id="ARBA00023239"/>
    </source>
</evidence>
<feature type="active site" description="Proton donor/acceptor" evidence="12">
    <location>
        <position position="149"/>
    </location>
</feature>
<dbReference type="SUPFAM" id="SSF51569">
    <property type="entry name" value="Aldolase"/>
    <property type="match status" value="1"/>
</dbReference>
<dbReference type="GO" id="GO:0005737">
    <property type="term" value="C:cytoplasm"/>
    <property type="evidence" value="ECO:0007669"/>
    <property type="project" value="UniProtKB-SubCell"/>
</dbReference>
<dbReference type="SMART" id="SM01130">
    <property type="entry name" value="DHDPS"/>
    <property type="match status" value="1"/>
</dbReference>
<evidence type="ECO:0000256" key="10">
    <source>
        <dbReference type="ARBA" id="ARBA00044906"/>
    </source>
</evidence>
<dbReference type="RefSeq" id="XP_013421161.1">
    <property type="nucleotide sequence ID" value="XM_013565707.2"/>
</dbReference>
<sequence>MDESIAMTGTCRKRLTGLCAAVFTPFTPDGEVNYDMIPKYVDHLVGQQVENVFINGTTGESTLLTVEERKLIAEAWIDSGRGRLKNILIHVGTDNLKDTKDLADHAESIKADAISIMPPVYFKPRNIKQLVYFCKEVASAAPSLPFFYYHIPGMTGVELNMEDFLQAAGPEIPTLCGIKYSGKNMMDATQCLLMDGKKYKILFGADEQLLSALAVGMDSAIGTTYNFMPRPFQRMIVALEHCDLDTARKEQYRAQALINTALRYGKEAGNVSVFKEIMLMIGLDMGPPRAPMIRLDAATRKTLQWEVEQTGFFQWIH</sequence>
<evidence type="ECO:0000256" key="13">
    <source>
        <dbReference type="PIRSR" id="PIRSR001365-2"/>
    </source>
</evidence>
<protein>
    <recommendedName>
        <fullName evidence="5">N-acetylneuraminate lyase</fullName>
        <ecNumber evidence="5">4.1.3.3</ecNumber>
    </recommendedName>
</protein>
<dbReference type="PIRSF" id="PIRSF001365">
    <property type="entry name" value="DHDPS"/>
    <property type="match status" value="1"/>
</dbReference>
<comment type="subunit">
    <text evidence="4">Homotetramer.</text>
</comment>
<evidence type="ECO:0000256" key="6">
    <source>
        <dbReference type="ARBA" id="ARBA00022490"/>
    </source>
</evidence>
<gene>
    <name evidence="15" type="primary">LOC106181349</name>
</gene>
<keyword evidence="14" id="KW-1185">Reference proteome</keyword>
<evidence type="ECO:0000256" key="8">
    <source>
        <dbReference type="ARBA" id="ARBA00023270"/>
    </source>
</evidence>
<dbReference type="Gene3D" id="3.20.20.70">
    <property type="entry name" value="Aldolase class I"/>
    <property type="match status" value="1"/>
</dbReference>
<dbReference type="PRINTS" id="PR00146">
    <property type="entry name" value="DHPICSNTHASE"/>
</dbReference>
<feature type="active site" description="Schiff-base intermediate with substrate" evidence="12">
    <location>
        <position position="179"/>
    </location>
</feature>
<dbReference type="Proteomes" id="UP000085678">
    <property type="component" value="Unplaced"/>
</dbReference>
<evidence type="ECO:0000256" key="5">
    <source>
        <dbReference type="ARBA" id="ARBA00012911"/>
    </source>
</evidence>
<evidence type="ECO:0000256" key="12">
    <source>
        <dbReference type="PIRSR" id="PIRSR001365-1"/>
    </source>
</evidence>
<evidence type="ECO:0000256" key="9">
    <source>
        <dbReference type="ARBA" id="ARBA00023277"/>
    </source>
</evidence>
<evidence type="ECO:0000256" key="2">
    <source>
        <dbReference type="ARBA" id="ARBA00004878"/>
    </source>
</evidence>
<feature type="binding site" evidence="13">
    <location>
        <position position="58"/>
    </location>
    <ligand>
        <name>pyruvate</name>
        <dbReference type="ChEBI" id="CHEBI:15361"/>
    </ligand>
</feature>
<dbReference type="KEGG" id="lak:106181349"/>
<dbReference type="GeneID" id="106181349"/>
<proteinExistence type="inferred from homology"/>